<feature type="transmembrane region" description="Helical" evidence="1">
    <location>
        <begin position="52"/>
        <end position="69"/>
    </location>
</feature>
<dbReference type="EMBL" id="BPWL01000009">
    <property type="protein sequence ID" value="GJJ14285.1"/>
    <property type="molecule type" value="Genomic_DNA"/>
</dbReference>
<accession>A0AAV5AN76</accession>
<feature type="transmembrane region" description="Helical" evidence="1">
    <location>
        <begin position="164"/>
        <end position="186"/>
    </location>
</feature>
<proteinExistence type="predicted"/>
<gene>
    <name evidence="2" type="ORF">Clacol_008549</name>
</gene>
<feature type="transmembrane region" description="Helical" evidence="1">
    <location>
        <begin position="81"/>
        <end position="100"/>
    </location>
</feature>
<sequence>MSFQILSANATTTPSLSPAELTLIAIAIENDLAPTRYIQGLTLQQETLFGEYLLILTECFHIDLMYFLAMYGSQWLQFEGWIGFVFFAAVQVISQLRLWAVYRRTDVLIIMGVIMLLGLLAMGLIEGLGYRGVAADNVTTTLLNGVIHTCGPATKTVALPRYVALFWVPPIIIETLSVILVVYKALNHYRNGGAKEWAGSRFMYSIVRYSIIYFVGVLAVYIANFIIWVQFQVPRLELLIPLTFSLPCVMGNRMLLDLRAVFYADHNLVPGQNDFNMQVVRQDTQVTVQAENFYSEFDSFFGEGKSTKNQLLSDCTMMVQTETMVKTESMALDGDIEKQLSTEISTLNEPTDF</sequence>
<evidence type="ECO:0000313" key="2">
    <source>
        <dbReference type="EMBL" id="GJJ14285.1"/>
    </source>
</evidence>
<protein>
    <submittedName>
        <fullName evidence="2">Uncharacterized protein</fullName>
    </submittedName>
</protein>
<reference evidence="2" key="1">
    <citation type="submission" date="2021-10" db="EMBL/GenBank/DDBJ databases">
        <title>De novo Genome Assembly of Clathrus columnatus (Basidiomycota, Fungi) Using Illumina and Nanopore Sequence Data.</title>
        <authorList>
            <person name="Ogiso-Tanaka E."/>
            <person name="Itagaki H."/>
            <person name="Hosoya T."/>
            <person name="Hosaka K."/>
        </authorList>
    </citation>
    <scope>NUCLEOTIDE SEQUENCE</scope>
    <source>
        <strain evidence="2">MO-923</strain>
    </source>
</reference>
<feature type="transmembrane region" description="Helical" evidence="1">
    <location>
        <begin position="107"/>
        <end position="125"/>
    </location>
</feature>
<feature type="transmembrane region" description="Helical" evidence="1">
    <location>
        <begin position="206"/>
        <end position="226"/>
    </location>
</feature>
<evidence type="ECO:0000313" key="3">
    <source>
        <dbReference type="Proteomes" id="UP001050691"/>
    </source>
</evidence>
<keyword evidence="1" id="KW-0472">Membrane</keyword>
<keyword evidence="1" id="KW-1133">Transmembrane helix</keyword>
<keyword evidence="1" id="KW-0812">Transmembrane</keyword>
<organism evidence="2 3">
    <name type="scientific">Clathrus columnatus</name>
    <dbReference type="NCBI Taxonomy" id="1419009"/>
    <lineage>
        <taxon>Eukaryota</taxon>
        <taxon>Fungi</taxon>
        <taxon>Dikarya</taxon>
        <taxon>Basidiomycota</taxon>
        <taxon>Agaricomycotina</taxon>
        <taxon>Agaricomycetes</taxon>
        <taxon>Phallomycetidae</taxon>
        <taxon>Phallales</taxon>
        <taxon>Clathraceae</taxon>
        <taxon>Clathrus</taxon>
    </lineage>
</organism>
<keyword evidence="3" id="KW-1185">Reference proteome</keyword>
<name>A0AAV5AN76_9AGAM</name>
<dbReference type="AlphaFoldDB" id="A0AAV5AN76"/>
<comment type="caution">
    <text evidence="2">The sequence shown here is derived from an EMBL/GenBank/DDBJ whole genome shotgun (WGS) entry which is preliminary data.</text>
</comment>
<evidence type="ECO:0000256" key="1">
    <source>
        <dbReference type="SAM" id="Phobius"/>
    </source>
</evidence>
<dbReference type="Proteomes" id="UP001050691">
    <property type="component" value="Unassembled WGS sequence"/>
</dbReference>